<name>A0A7W9GVT4_9ACTN</name>
<accession>A0A7W9GVT4</accession>
<dbReference type="AlphaFoldDB" id="A0A7W9GVT4"/>
<organism evidence="1 2">
    <name type="scientific">Jiangella mangrovi</name>
    <dbReference type="NCBI Taxonomy" id="1524084"/>
    <lineage>
        <taxon>Bacteria</taxon>
        <taxon>Bacillati</taxon>
        <taxon>Actinomycetota</taxon>
        <taxon>Actinomycetes</taxon>
        <taxon>Jiangellales</taxon>
        <taxon>Jiangellaceae</taxon>
        <taxon>Jiangella</taxon>
    </lineage>
</organism>
<evidence type="ECO:0000313" key="1">
    <source>
        <dbReference type="EMBL" id="MBB5790581.1"/>
    </source>
</evidence>
<dbReference type="Gene3D" id="3.40.50.300">
    <property type="entry name" value="P-loop containing nucleotide triphosphate hydrolases"/>
    <property type="match status" value="1"/>
</dbReference>
<protein>
    <recommendedName>
        <fullName evidence="3">DUF1611 domain-containing protein</fullName>
    </recommendedName>
</protein>
<keyword evidence="2" id="KW-1185">Reference proteome</keyword>
<reference evidence="1 2" key="1">
    <citation type="submission" date="2020-08" db="EMBL/GenBank/DDBJ databases">
        <title>Sequencing the genomes of 1000 actinobacteria strains.</title>
        <authorList>
            <person name="Klenk H.-P."/>
        </authorList>
    </citation>
    <scope>NUCLEOTIDE SEQUENCE [LARGE SCALE GENOMIC DNA]</scope>
    <source>
        <strain evidence="1 2">DSM 102122</strain>
    </source>
</reference>
<dbReference type="EMBL" id="JACHMM010000001">
    <property type="protein sequence ID" value="MBB5790581.1"/>
    <property type="molecule type" value="Genomic_DNA"/>
</dbReference>
<comment type="caution">
    <text evidence="1">The sequence shown here is derived from an EMBL/GenBank/DDBJ whole genome shotgun (WGS) entry which is preliminary data.</text>
</comment>
<dbReference type="RefSeq" id="WP_184826747.1">
    <property type="nucleotide sequence ID" value="NZ_JACHMM010000001.1"/>
</dbReference>
<gene>
    <name evidence="1" type="ORF">HD601_005156</name>
</gene>
<proteinExistence type="predicted"/>
<dbReference type="Proteomes" id="UP000542813">
    <property type="component" value="Unassembled WGS sequence"/>
</dbReference>
<dbReference type="InterPro" id="IPR027417">
    <property type="entry name" value="P-loop_NTPase"/>
</dbReference>
<evidence type="ECO:0008006" key="3">
    <source>
        <dbReference type="Google" id="ProtNLM"/>
    </source>
</evidence>
<evidence type="ECO:0000313" key="2">
    <source>
        <dbReference type="Proteomes" id="UP000542813"/>
    </source>
</evidence>
<sequence>MIDLVPAGDELALTAGTIPAAGDVILARVDSIGAHDWIERPDGRKARLFAGDEIVVAYGARYATDAYEAVVPDDFGPCDLVAAGGMAGRVVGAYSGFAAPTRITPLGRLAGHDGRGLTVRDGAPIGPAPVPPALHPPVVAVVGTSMNAGKTTSAASLVKGMTRAGRRVAAAKVTGTGAGNDRWHLIDAGGAPVLDFTDAGFPSTHLVSPEDLVATYFGLLSAVSAAEPDMVVIEIADGVAHVETARLLAEPAVRATLSGVLFAAGDALGALSGVNLLRSWHLRVTAVTGMVTASPLAAREAAGLVDVPVVATKDLMDPTIAATLVPLNSEAA</sequence>
<dbReference type="SUPFAM" id="SSF52540">
    <property type="entry name" value="P-loop containing nucleoside triphosphate hydrolases"/>
    <property type="match status" value="1"/>
</dbReference>